<gene>
    <name evidence="3" type="ORF">ACFFSA_13990</name>
</gene>
<feature type="chain" id="PRO_5046162101" evidence="2">
    <location>
        <begin position="33"/>
        <end position="109"/>
    </location>
</feature>
<sequence>MRINKSLMLAGPALLAAVALGPVTASATQALADTTATSVQTSTHAAPVPPKDRQKQYNRGRTTGFTEGRADCRAKAPYNLRRTAGGGYYQRGFMDGYNEGFHSCTPMTK</sequence>
<accession>A0ABV5RXM5</accession>
<comment type="caution">
    <text evidence="3">The sequence shown here is derived from an EMBL/GenBank/DDBJ whole genome shotgun (WGS) entry which is preliminary data.</text>
</comment>
<dbReference type="EMBL" id="JBHMBW010000011">
    <property type="protein sequence ID" value="MFB9624194.1"/>
    <property type="molecule type" value="Genomic_DNA"/>
</dbReference>
<keyword evidence="2" id="KW-0732">Signal</keyword>
<evidence type="ECO:0000313" key="3">
    <source>
        <dbReference type="EMBL" id="MFB9624194.1"/>
    </source>
</evidence>
<dbReference type="RefSeq" id="WP_344995959.1">
    <property type="nucleotide sequence ID" value="NZ_BAAAXV010000008.1"/>
</dbReference>
<protein>
    <submittedName>
        <fullName evidence="3">Uncharacterized protein</fullName>
    </submittedName>
</protein>
<evidence type="ECO:0000313" key="4">
    <source>
        <dbReference type="Proteomes" id="UP001589532"/>
    </source>
</evidence>
<evidence type="ECO:0000256" key="2">
    <source>
        <dbReference type="SAM" id="SignalP"/>
    </source>
</evidence>
<reference evidence="3 4" key="1">
    <citation type="submission" date="2024-09" db="EMBL/GenBank/DDBJ databases">
        <authorList>
            <person name="Sun Q."/>
            <person name="Mori K."/>
        </authorList>
    </citation>
    <scope>NUCLEOTIDE SEQUENCE [LARGE SCALE GENOMIC DNA]</scope>
    <source>
        <strain evidence="3 4">JCM 3143</strain>
    </source>
</reference>
<proteinExistence type="predicted"/>
<dbReference type="Proteomes" id="UP001589532">
    <property type="component" value="Unassembled WGS sequence"/>
</dbReference>
<feature type="signal peptide" evidence="2">
    <location>
        <begin position="1"/>
        <end position="32"/>
    </location>
</feature>
<feature type="region of interest" description="Disordered" evidence="1">
    <location>
        <begin position="34"/>
        <end position="69"/>
    </location>
</feature>
<organism evidence="3 4">
    <name type="scientific">Nonomuraea helvata</name>
    <dbReference type="NCBI Taxonomy" id="37484"/>
    <lineage>
        <taxon>Bacteria</taxon>
        <taxon>Bacillati</taxon>
        <taxon>Actinomycetota</taxon>
        <taxon>Actinomycetes</taxon>
        <taxon>Streptosporangiales</taxon>
        <taxon>Streptosporangiaceae</taxon>
        <taxon>Nonomuraea</taxon>
    </lineage>
</organism>
<feature type="compositionally biased region" description="Polar residues" evidence="1">
    <location>
        <begin position="34"/>
        <end position="44"/>
    </location>
</feature>
<evidence type="ECO:0000256" key="1">
    <source>
        <dbReference type="SAM" id="MobiDB-lite"/>
    </source>
</evidence>
<keyword evidence="4" id="KW-1185">Reference proteome</keyword>
<name>A0ABV5RXM5_9ACTN</name>